<reference evidence="2" key="1">
    <citation type="journal article" date="2022" name="Int. J. Mol. Sci.">
        <title>Draft Genome of Tanacetum Coccineum: Genomic Comparison of Closely Related Tanacetum-Family Plants.</title>
        <authorList>
            <person name="Yamashiro T."/>
            <person name="Shiraishi A."/>
            <person name="Nakayama K."/>
            <person name="Satake H."/>
        </authorList>
    </citation>
    <scope>NUCLEOTIDE SEQUENCE</scope>
</reference>
<feature type="domain" description="Reverse transcriptase Ty1/copia-type" evidence="1">
    <location>
        <begin position="148"/>
        <end position="199"/>
    </location>
</feature>
<evidence type="ECO:0000313" key="2">
    <source>
        <dbReference type="EMBL" id="GJT70091.1"/>
    </source>
</evidence>
<name>A0ABQ5G3R4_9ASTR</name>
<dbReference type="Pfam" id="PF07727">
    <property type="entry name" value="RVT_2"/>
    <property type="match status" value="1"/>
</dbReference>
<organism evidence="2 3">
    <name type="scientific">Tanacetum coccineum</name>
    <dbReference type="NCBI Taxonomy" id="301880"/>
    <lineage>
        <taxon>Eukaryota</taxon>
        <taxon>Viridiplantae</taxon>
        <taxon>Streptophyta</taxon>
        <taxon>Embryophyta</taxon>
        <taxon>Tracheophyta</taxon>
        <taxon>Spermatophyta</taxon>
        <taxon>Magnoliopsida</taxon>
        <taxon>eudicotyledons</taxon>
        <taxon>Gunneridae</taxon>
        <taxon>Pentapetalae</taxon>
        <taxon>asterids</taxon>
        <taxon>campanulids</taxon>
        <taxon>Asterales</taxon>
        <taxon>Asteraceae</taxon>
        <taxon>Asteroideae</taxon>
        <taxon>Anthemideae</taxon>
        <taxon>Anthemidinae</taxon>
        <taxon>Tanacetum</taxon>
    </lineage>
</organism>
<evidence type="ECO:0000313" key="3">
    <source>
        <dbReference type="Proteomes" id="UP001151760"/>
    </source>
</evidence>
<gene>
    <name evidence="2" type="ORF">Tco_1029377</name>
</gene>
<protein>
    <submittedName>
        <fullName evidence="2">Retrovirus-related pol polyprotein from transposon TNT 1-94</fullName>
    </submittedName>
</protein>
<dbReference type="InterPro" id="IPR013103">
    <property type="entry name" value="RVT_2"/>
</dbReference>
<accession>A0ABQ5G3R4</accession>
<evidence type="ECO:0000259" key="1">
    <source>
        <dbReference type="Pfam" id="PF07727"/>
    </source>
</evidence>
<dbReference type="EMBL" id="BQNB010018046">
    <property type="protein sequence ID" value="GJT70091.1"/>
    <property type="molecule type" value="Genomic_DNA"/>
</dbReference>
<proteinExistence type="predicted"/>
<reference evidence="2" key="2">
    <citation type="submission" date="2022-01" db="EMBL/GenBank/DDBJ databases">
        <authorList>
            <person name="Yamashiro T."/>
            <person name="Shiraishi A."/>
            <person name="Satake H."/>
            <person name="Nakayama K."/>
        </authorList>
    </citation>
    <scope>NUCLEOTIDE SEQUENCE</scope>
</reference>
<keyword evidence="3" id="KW-1185">Reference proteome</keyword>
<comment type="caution">
    <text evidence="2">The sequence shown here is derived from an EMBL/GenBank/DDBJ whole genome shotgun (WGS) entry which is preliminary data.</text>
</comment>
<sequence length="248" mass="28021">MTSCQLLQGYGVYITWKSHYLSVYYVEVLVHNSFSVGQFCDGDLEVAFRSKTSYVRNLEGDDLLTGRRDSNLYTISISDMAASSLICLMSKATSKKSCPMFEDYFEQKSSDTTINSAAQLTPIQKLLHFYSSIYFDELTSRKILADFDGCKQEEGIDFEESFAPVARIEAVRMFIAFAAHMNITIFQMNVKTAFLNGPFCEKKGRSMRTMRFKDDYKSTSGGLQFLGGKARELSLSDMDAYSTVDYGI</sequence>
<dbReference type="Proteomes" id="UP001151760">
    <property type="component" value="Unassembled WGS sequence"/>
</dbReference>